<gene>
    <name evidence="8" type="primary">cobK</name>
    <name evidence="8" type="ORF">H8708_06990</name>
</gene>
<dbReference type="NCBIfam" id="TIGR02467">
    <property type="entry name" value="CbiE"/>
    <property type="match status" value="1"/>
</dbReference>
<dbReference type="InterPro" id="IPR050714">
    <property type="entry name" value="Cobalamin_biosynth_MTase"/>
</dbReference>
<evidence type="ECO:0000256" key="4">
    <source>
        <dbReference type="ARBA" id="ARBA00022679"/>
    </source>
</evidence>
<dbReference type="PROSITE" id="PS01131">
    <property type="entry name" value="RRNA_A_DIMETH"/>
    <property type="match status" value="1"/>
</dbReference>
<dbReference type="InterPro" id="IPR012818">
    <property type="entry name" value="CbiE"/>
</dbReference>
<dbReference type="Gene3D" id="3.40.50.150">
    <property type="entry name" value="Vaccinia Virus protein VP39"/>
    <property type="match status" value="1"/>
</dbReference>
<dbReference type="EMBL" id="JACRTJ010000015">
    <property type="protein sequence ID" value="MBC8598975.1"/>
    <property type="molecule type" value="Genomic_DNA"/>
</dbReference>
<dbReference type="InterPro" id="IPR020596">
    <property type="entry name" value="rRNA_Ade_Mease_Trfase_CS"/>
</dbReference>
<dbReference type="Pfam" id="PF00590">
    <property type="entry name" value="TP_methylase"/>
    <property type="match status" value="1"/>
</dbReference>
<organism evidence="8 9">
    <name type="scientific">Enterocloster hominis</name>
    <name type="common">ex Liu et al. 2021</name>
    <dbReference type="NCBI Taxonomy" id="2763663"/>
    <lineage>
        <taxon>Bacteria</taxon>
        <taxon>Bacillati</taxon>
        <taxon>Bacillota</taxon>
        <taxon>Clostridia</taxon>
        <taxon>Lachnospirales</taxon>
        <taxon>Lachnospiraceae</taxon>
        <taxon>Enterocloster</taxon>
    </lineage>
</organism>
<evidence type="ECO:0000256" key="1">
    <source>
        <dbReference type="ARBA" id="ARBA00004953"/>
    </source>
</evidence>
<evidence type="ECO:0000259" key="7">
    <source>
        <dbReference type="Pfam" id="PF02475"/>
    </source>
</evidence>
<dbReference type="RefSeq" id="WP_262427400.1">
    <property type="nucleotide sequence ID" value="NZ_JACRTJ010000015.1"/>
</dbReference>
<dbReference type="InterPro" id="IPR000878">
    <property type="entry name" value="4pyrrol_Mease"/>
</dbReference>
<evidence type="ECO:0000256" key="2">
    <source>
        <dbReference type="ARBA" id="ARBA00022573"/>
    </source>
</evidence>
<dbReference type="GO" id="GO:0016994">
    <property type="term" value="F:precorrin-6A reductase activity"/>
    <property type="evidence" value="ECO:0007669"/>
    <property type="project" value="UniProtKB-EC"/>
</dbReference>
<dbReference type="Pfam" id="PF02571">
    <property type="entry name" value="CbiJ"/>
    <property type="match status" value="1"/>
</dbReference>
<dbReference type="InterPro" id="IPR029063">
    <property type="entry name" value="SAM-dependent_MTases_sf"/>
</dbReference>
<dbReference type="InterPro" id="IPR014777">
    <property type="entry name" value="4pyrrole_Mease_sub1"/>
</dbReference>
<dbReference type="InterPro" id="IPR035996">
    <property type="entry name" value="4pyrrol_Methylase_sf"/>
</dbReference>
<keyword evidence="3" id="KW-0489">Methyltransferase</keyword>
<dbReference type="PANTHER" id="PTHR43182">
    <property type="entry name" value="COBALT-PRECORRIN-6B C(15)-METHYLTRANSFERASE (DECARBOXYLATING)"/>
    <property type="match status" value="1"/>
</dbReference>
<keyword evidence="9" id="KW-1185">Reference proteome</keyword>
<dbReference type="SUPFAM" id="SSF53790">
    <property type="entry name" value="Tetrapyrrole methylase"/>
    <property type="match status" value="1"/>
</dbReference>
<dbReference type="Proteomes" id="UP000647491">
    <property type="component" value="Unassembled WGS sequence"/>
</dbReference>
<dbReference type="InterPro" id="IPR014776">
    <property type="entry name" value="4pyrrole_Mease_sub2"/>
</dbReference>
<dbReference type="Pfam" id="PF02475">
    <property type="entry name" value="TRM5-TYW2_MTfase"/>
    <property type="match status" value="1"/>
</dbReference>
<dbReference type="CDD" id="cd11644">
    <property type="entry name" value="Precorrin-6Y-MT"/>
    <property type="match status" value="1"/>
</dbReference>
<dbReference type="PANTHER" id="PTHR43182:SF1">
    <property type="entry name" value="COBALT-PRECORRIN-7 C(5)-METHYLTRANSFERASE"/>
    <property type="match status" value="1"/>
</dbReference>
<dbReference type="NCBIfam" id="TIGR00715">
    <property type="entry name" value="precor6x_red"/>
    <property type="match status" value="1"/>
</dbReference>
<evidence type="ECO:0000256" key="3">
    <source>
        <dbReference type="ARBA" id="ARBA00022603"/>
    </source>
</evidence>
<keyword evidence="4" id="KW-0808">Transferase</keyword>
<dbReference type="InterPro" id="IPR003723">
    <property type="entry name" value="Precorrin-6x_reduct"/>
</dbReference>
<dbReference type="InterPro" id="IPR056743">
    <property type="entry name" value="TRM5-TYW2-like_MTfase"/>
</dbReference>
<evidence type="ECO:0000259" key="6">
    <source>
        <dbReference type="Pfam" id="PF00590"/>
    </source>
</evidence>
<protein>
    <submittedName>
        <fullName evidence="8">Precorrin-6A reductase</fullName>
        <ecNumber evidence="8">1.3.1.54</ecNumber>
    </submittedName>
</protein>
<accession>A0ABR7NS76</accession>
<dbReference type="InterPro" id="IPR014008">
    <property type="entry name" value="Cbl_synth_MTase_CbiT"/>
</dbReference>
<dbReference type="NCBIfam" id="TIGR02469">
    <property type="entry name" value="CbiT"/>
    <property type="match status" value="1"/>
</dbReference>
<evidence type="ECO:0000256" key="5">
    <source>
        <dbReference type="ARBA" id="ARBA00022691"/>
    </source>
</evidence>
<dbReference type="Gene3D" id="3.40.1010.10">
    <property type="entry name" value="Cobalt-precorrin-4 Transmethylase, Domain 1"/>
    <property type="match status" value="1"/>
</dbReference>
<feature type="domain" description="TRM5/TYW2-like methyltransferase" evidence="7">
    <location>
        <begin position="516"/>
        <end position="562"/>
    </location>
</feature>
<reference evidence="8 9" key="1">
    <citation type="submission" date="2020-08" db="EMBL/GenBank/DDBJ databases">
        <title>Genome public.</title>
        <authorList>
            <person name="Liu C."/>
            <person name="Sun Q."/>
        </authorList>
    </citation>
    <scope>NUCLEOTIDE SEQUENCE [LARGE SCALE GENOMIC DNA]</scope>
    <source>
        <strain evidence="8 9">BX10</strain>
    </source>
</reference>
<comment type="caution">
    <text evidence="8">The sequence shown here is derived from an EMBL/GenBank/DDBJ whole genome shotgun (WGS) entry which is preliminary data.</text>
</comment>
<dbReference type="EC" id="1.3.1.54" evidence="8"/>
<keyword evidence="8" id="KW-0560">Oxidoreductase</keyword>
<comment type="pathway">
    <text evidence="1">Cofactor biosynthesis; adenosylcobalamin biosynthesis.</text>
</comment>
<dbReference type="SUPFAM" id="SSF53335">
    <property type="entry name" value="S-adenosyl-L-methionine-dependent methyltransferases"/>
    <property type="match status" value="1"/>
</dbReference>
<keyword evidence="5" id="KW-0949">S-adenosyl-L-methionine</keyword>
<name>A0ABR7NS76_9FIRM</name>
<evidence type="ECO:0000313" key="8">
    <source>
        <dbReference type="EMBL" id="MBC8598975.1"/>
    </source>
</evidence>
<proteinExistence type="predicted"/>
<sequence>MSCLSVKDIGTAALFAGTTEGRLLAERLAGGPVKVHVFVATEYGGEGLPQAENILVHEGRMDQEEIREELSRLSCDLVLDATHPFARIVSENIKDACAACRIPCFRILRDYTKSRRAGGAGTGSSPVFVDSVEEAVEFLKGTQGHVLVTTGSKELSKYKALPDWEERIYARVLSLPQVVSDCGDLGFYGNHLMAMQGPFSVEMNVAMLHAVGAAWMVTKESGTAGGFEEKALAAGQAGAGLIVIGRPKEDGISLREALELFGLSMDRRKVFLVGMGPGDPGLFTEAARRAFEESQVLAGAGRMADGLRGFQKPVLREYQPERILGFLKDHPEYETAAVALSGDTGFFSGARGLLEVLNRDGGFEVEVIPGISSAGYFFSRIGAGWEDVCFLSLHGRDADLEGAVGGHKRVFILCGGSNALKEICERLLHAGLSQVRLTVGENLSLANERISEGTPETMREREVSGLTVVLAENPAAGRTLPRPLTHGLPDEAFLRGKTPMTKLEVRSVSLSKLALTENAVVYDVGAGTGSVSVECARLSSGIRVFSIERDPEALELLEKNRQQFSLSNMEIVAGTAPEALEGLPAPTHVFIGGSGGSMGRIVDTVLRKNGTARFVANLITPESLAAVMDLPGVLPVTDPEIVMVTAARSKKAGNSHLMLGANPVWIVAFSGREDQ</sequence>
<dbReference type="Gene3D" id="3.30.950.10">
    <property type="entry name" value="Methyltransferase, Cobalt-precorrin-4 Transmethylase, Domain 2"/>
    <property type="match status" value="1"/>
</dbReference>
<dbReference type="CDD" id="cd02440">
    <property type="entry name" value="AdoMet_MTases"/>
    <property type="match status" value="1"/>
</dbReference>
<keyword evidence="2" id="KW-0169">Cobalamin biosynthesis</keyword>
<dbReference type="PROSITE" id="PS51014">
    <property type="entry name" value="COBK_CBIJ"/>
    <property type="match status" value="1"/>
</dbReference>
<evidence type="ECO:0000313" key="9">
    <source>
        <dbReference type="Proteomes" id="UP000647491"/>
    </source>
</evidence>
<feature type="domain" description="Tetrapyrrole methylase" evidence="6">
    <location>
        <begin position="269"/>
        <end position="454"/>
    </location>
</feature>